<dbReference type="PROSITE" id="PS50017">
    <property type="entry name" value="DEATH_DOMAIN"/>
    <property type="match status" value="1"/>
</dbReference>
<sequence>MDSRVPKFFGYCKKPSGDAVMSRSRVFEWYKRFKEGREETADNEHSGRPFTSTTPEKVDKVLELVREDRRITVREVAEEAGISFGSTQSIMKDILGVRRLNAVLVPKDLTFDQKNAWKETASLNLEATTDDPELLKRVITGDETWIYGFDSETTQQASEWRFKNEQRPKKARKTPSKVKVMLVFFDYQGIVHHEFQQQGSTITADSYLGVVFLRGVTADDDLVVLSPRWLGTDVLGWLLTAGGGSVAELQSAFPECDALDLLQVLEALGLCAPAEDVEFEFPCFLPTPPPLPCPTGALAGSRLMFGSAQLMASIFPHIQTWLRRAAADRPQWKLIQYQNSSHLTVAQSVGLQAEVSMEPNWVDICVRGGEGPQRWSWLCVSSFYLLHELQSVVEQCVGEMWPGILLEHRPLVERGGQVEPVAGVLEALHSQGLGGQVGDIPLSQLVLPGCKGVPQGAVLGPDLPTSQLPLPLVQRLAAVLDPAEPIGRDWCVLAVLLGLTDLLPRLDPGEDPATSPLSRVLVEWGNQPSSSIAKLLEALKSLGRPDATEIIHRFAPWVKVVIPCEDDTPSNLSRLLALMSVVQAVLQRPKKAGPWGILKNHEMGI</sequence>
<dbReference type="InterPro" id="IPR001888">
    <property type="entry name" value="Transposase_1"/>
</dbReference>
<dbReference type="SUPFAM" id="SSF47986">
    <property type="entry name" value="DEATH domain"/>
    <property type="match status" value="1"/>
</dbReference>
<evidence type="ECO:0000259" key="1">
    <source>
        <dbReference type="PROSITE" id="PS50017"/>
    </source>
</evidence>
<dbReference type="InterPro" id="IPR000488">
    <property type="entry name" value="Death_dom"/>
</dbReference>
<dbReference type="Gene3D" id="1.10.533.10">
    <property type="entry name" value="Death Domain, Fas"/>
    <property type="match status" value="1"/>
</dbReference>
<evidence type="ECO:0000313" key="3">
    <source>
        <dbReference type="Proteomes" id="UP001235939"/>
    </source>
</evidence>
<dbReference type="InterPro" id="IPR036397">
    <property type="entry name" value="RNaseH_sf"/>
</dbReference>
<dbReference type="SMART" id="SM00005">
    <property type="entry name" value="DEATH"/>
    <property type="match status" value="1"/>
</dbReference>
<dbReference type="PANTHER" id="PTHR46060:SF1">
    <property type="entry name" value="MARINER MOS1 TRANSPOSASE-LIKE PROTEIN"/>
    <property type="match status" value="1"/>
</dbReference>
<evidence type="ECO:0000313" key="2">
    <source>
        <dbReference type="EMBL" id="UYV67801.1"/>
    </source>
</evidence>
<dbReference type="Gene3D" id="3.30.420.10">
    <property type="entry name" value="Ribonuclease H-like superfamily/Ribonuclease H"/>
    <property type="match status" value="1"/>
</dbReference>
<dbReference type="Pfam" id="PF01359">
    <property type="entry name" value="Transposase_1"/>
    <property type="match status" value="1"/>
</dbReference>
<dbReference type="Proteomes" id="UP001235939">
    <property type="component" value="Chromosome 05"/>
</dbReference>
<dbReference type="InterPro" id="IPR011029">
    <property type="entry name" value="DEATH-like_dom_sf"/>
</dbReference>
<name>A0ABY6KHX6_9ARAC</name>
<feature type="domain" description="Death" evidence="1">
    <location>
        <begin position="475"/>
        <end position="555"/>
    </location>
</feature>
<keyword evidence="3" id="KW-1185">Reference proteome</keyword>
<proteinExistence type="predicted"/>
<organism evidence="2 3">
    <name type="scientific">Cordylochernes scorpioides</name>
    <dbReference type="NCBI Taxonomy" id="51811"/>
    <lineage>
        <taxon>Eukaryota</taxon>
        <taxon>Metazoa</taxon>
        <taxon>Ecdysozoa</taxon>
        <taxon>Arthropoda</taxon>
        <taxon>Chelicerata</taxon>
        <taxon>Arachnida</taxon>
        <taxon>Pseudoscorpiones</taxon>
        <taxon>Cheliferoidea</taxon>
        <taxon>Chernetidae</taxon>
        <taxon>Cordylochernes</taxon>
    </lineage>
</organism>
<gene>
    <name evidence="2" type="ORF">LAZ67_5002104</name>
</gene>
<dbReference type="InterPro" id="IPR052709">
    <property type="entry name" value="Transposase-MT_Hybrid"/>
</dbReference>
<protein>
    <recommendedName>
        <fullName evidence="1">Death domain-containing protein</fullName>
    </recommendedName>
</protein>
<reference evidence="2 3" key="1">
    <citation type="submission" date="2022-01" db="EMBL/GenBank/DDBJ databases">
        <title>A chromosomal length assembly of Cordylochernes scorpioides.</title>
        <authorList>
            <person name="Zeh D."/>
            <person name="Zeh J."/>
        </authorList>
    </citation>
    <scope>NUCLEOTIDE SEQUENCE [LARGE SCALE GENOMIC DNA]</scope>
    <source>
        <strain evidence="2">IN4F17</strain>
        <tissue evidence="2">Whole Body</tissue>
    </source>
</reference>
<dbReference type="PANTHER" id="PTHR46060">
    <property type="entry name" value="MARINER MOS1 TRANSPOSASE-LIKE PROTEIN"/>
    <property type="match status" value="1"/>
</dbReference>
<dbReference type="EMBL" id="CP092867">
    <property type="protein sequence ID" value="UYV67801.1"/>
    <property type="molecule type" value="Genomic_DNA"/>
</dbReference>
<dbReference type="Pfam" id="PF00531">
    <property type="entry name" value="Death"/>
    <property type="match status" value="1"/>
</dbReference>
<accession>A0ABY6KHX6</accession>